<accession>A0ACB9I232</accession>
<dbReference type="Proteomes" id="UP001056120">
    <property type="component" value="Linkage Group LG10"/>
</dbReference>
<reference evidence="2" key="1">
    <citation type="journal article" date="2022" name="Mol. Ecol. Resour.">
        <title>The genomes of chicory, endive, great burdock and yacon provide insights into Asteraceae palaeo-polyploidization history and plant inulin production.</title>
        <authorList>
            <person name="Fan W."/>
            <person name="Wang S."/>
            <person name="Wang H."/>
            <person name="Wang A."/>
            <person name="Jiang F."/>
            <person name="Liu H."/>
            <person name="Zhao H."/>
            <person name="Xu D."/>
            <person name="Zhang Y."/>
        </authorList>
    </citation>
    <scope>NUCLEOTIDE SEQUENCE [LARGE SCALE GENOMIC DNA]</scope>
    <source>
        <strain evidence="2">cv. Yunnan</strain>
    </source>
</reference>
<sequence>MGLQTQLGFNPFSTSDLIASVSPLRVSYFETSASSPSSLPSTVPCLDRSSSTPFPYALSRHVRTLPPPIFYNDLGFLRSAFCSI</sequence>
<comment type="caution">
    <text evidence="1">The sequence shown here is derived from an EMBL/GenBank/DDBJ whole genome shotgun (WGS) entry which is preliminary data.</text>
</comment>
<gene>
    <name evidence="1" type="ORF">L1987_30399</name>
</gene>
<reference evidence="1 2" key="2">
    <citation type="journal article" date="2022" name="Mol. Ecol. Resour.">
        <title>The genomes of chicory, endive, great burdock and yacon provide insights into Asteraceae paleo-polyploidization history and plant inulin production.</title>
        <authorList>
            <person name="Fan W."/>
            <person name="Wang S."/>
            <person name="Wang H."/>
            <person name="Wang A."/>
            <person name="Jiang F."/>
            <person name="Liu H."/>
            <person name="Zhao H."/>
            <person name="Xu D."/>
            <person name="Zhang Y."/>
        </authorList>
    </citation>
    <scope>NUCLEOTIDE SEQUENCE [LARGE SCALE GENOMIC DNA]</scope>
    <source>
        <strain evidence="2">cv. Yunnan</strain>
        <tissue evidence="1">Leaves</tissue>
    </source>
</reference>
<name>A0ACB9I232_9ASTR</name>
<evidence type="ECO:0000313" key="2">
    <source>
        <dbReference type="Proteomes" id="UP001056120"/>
    </source>
</evidence>
<keyword evidence="2" id="KW-1185">Reference proteome</keyword>
<protein>
    <submittedName>
        <fullName evidence="1">Uncharacterized protein</fullName>
    </submittedName>
</protein>
<dbReference type="EMBL" id="CM042027">
    <property type="protein sequence ID" value="KAI3802269.1"/>
    <property type="molecule type" value="Genomic_DNA"/>
</dbReference>
<organism evidence="1 2">
    <name type="scientific">Smallanthus sonchifolius</name>
    <dbReference type="NCBI Taxonomy" id="185202"/>
    <lineage>
        <taxon>Eukaryota</taxon>
        <taxon>Viridiplantae</taxon>
        <taxon>Streptophyta</taxon>
        <taxon>Embryophyta</taxon>
        <taxon>Tracheophyta</taxon>
        <taxon>Spermatophyta</taxon>
        <taxon>Magnoliopsida</taxon>
        <taxon>eudicotyledons</taxon>
        <taxon>Gunneridae</taxon>
        <taxon>Pentapetalae</taxon>
        <taxon>asterids</taxon>
        <taxon>campanulids</taxon>
        <taxon>Asterales</taxon>
        <taxon>Asteraceae</taxon>
        <taxon>Asteroideae</taxon>
        <taxon>Heliantheae alliance</taxon>
        <taxon>Millerieae</taxon>
        <taxon>Smallanthus</taxon>
    </lineage>
</organism>
<proteinExistence type="predicted"/>
<evidence type="ECO:0000313" key="1">
    <source>
        <dbReference type="EMBL" id="KAI3802269.1"/>
    </source>
</evidence>